<keyword evidence="1" id="KW-0812">Transmembrane</keyword>
<feature type="transmembrane region" description="Helical" evidence="1">
    <location>
        <begin position="74"/>
        <end position="92"/>
    </location>
</feature>
<evidence type="ECO:0000313" key="2">
    <source>
        <dbReference type="EMBL" id="GAG79279.1"/>
    </source>
</evidence>
<evidence type="ECO:0008006" key="3">
    <source>
        <dbReference type="Google" id="ProtNLM"/>
    </source>
</evidence>
<feature type="transmembrane region" description="Helical" evidence="1">
    <location>
        <begin position="46"/>
        <end position="68"/>
    </location>
</feature>
<keyword evidence="1" id="KW-1133">Transmembrane helix</keyword>
<feature type="transmembrane region" description="Helical" evidence="1">
    <location>
        <begin position="181"/>
        <end position="199"/>
    </location>
</feature>
<evidence type="ECO:0000256" key="1">
    <source>
        <dbReference type="SAM" id="Phobius"/>
    </source>
</evidence>
<name>X1ABM8_9ZZZZ</name>
<sequence>MKVYEIFKDSKDILLMLVSNLIYVGFSTLFWFSGALFLTKEIFGQVSFTISISLITSSLVVFGFTAILMNFSPLMVSLFYILPTLLLGKNFYKHALKGIYPFNTKIIKDNFKTIALFGGISILRNFSSYLDKVIVGSWLGWLVLGEYQFIFQIYLLLQFFPASIQSYLIPEEARKSTKPSTLRVLIILSILLPIITILSSRSLINLFFPEYINIIIVIYIISLSIPFGTFASISVARLIAYQKAGYVLFAYILSLILQENDKY</sequence>
<comment type="caution">
    <text evidence="2">The sequence shown here is derived from an EMBL/GenBank/DDBJ whole genome shotgun (WGS) entry which is preliminary data.</text>
</comment>
<proteinExistence type="predicted"/>
<accession>X1ABM8</accession>
<reference evidence="2" key="1">
    <citation type="journal article" date="2014" name="Front. Microbiol.">
        <title>High frequency of phylogenetically diverse reductive dehalogenase-homologous genes in deep subseafloor sedimentary metagenomes.</title>
        <authorList>
            <person name="Kawai M."/>
            <person name="Futagami T."/>
            <person name="Toyoda A."/>
            <person name="Takaki Y."/>
            <person name="Nishi S."/>
            <person name="Hori S."/>
            <person name="Arai W."/>
            <person name="Tsubouchi T."/>
            <person name="Morono Y."/>
            <person name="Uchiyama I."/>
            <person name="Ito T."/>
            <person name="Fujiyama A."/>
            <person name="Inagaki F."/>
            <person name="Takami H."/>
        </authorList>
    </citation>
    <scope>NUCLEOTIDE SEQUENCE</scope>
    <source>
        <strain evidence="2">Expedition CK06-06</strain>
    </source>
</reference>
<feature type="transmembrane region" description="Helical" evidence="1">
    <location>
        <begin position="211"/>
        <end position="231"/>
    </location>
</feature>
<keyword evidence="1" id="KW-0472">Membrane</keyword>
<feature type="transmembrane region" description="Helical" evidence="1">
    <location>
        <begin position="150"/>
        <end position="169"/>
    </location>
</feature>
<gene>
    <name evidence="2" type="ORF">S01H4_21340</name>
</gene>
<dbReference type="EMBL" id="BART01009655">
    <property type="protein sequence ID" value="GAG79279.1"/>
    <property type="molecule type" value="Genomic_DNA"/>
</dbReference>
<feature type="transmembrane region" description="Helical" evidence="1">
    <location>
        <begin position="20"/>
        <end position="39"/>
    </location>
</feature>
<dbReference type="AlphaFoldDB" id="X1ABM8"/>
<protein>
    <recommendedName>
        <fullName evidence="3">Polysaccharide biosynthesis protein C-terminal domain-containing protein</fullName>
    </recommendedName>
</protein>
<organism evidence="2">
    <name type="scientific">marine sediment metagenome</name>
    <dbReference type="NCBI Taxonomy" id="412755"/>
    <lineage>
        <taxon>unclassified sequences</taxon>
        <taxon>metagenomes</taxon>
        <taxon>ecological metagenomes</taxon>
    </lineage>
</organism>